<evidence type="ECO:0000313" key="3">
    <source>
        <dbReference type="Proteomes" id="UP000789342"/>
    </source>
</evidence>
<gene>
    <name evidence="2" type="ORF">AMORRO_LOCUS2134</name>
</gene>
<accession>A0A9N8W4V0</accession>
<proteinExistence type="predicted"/>
<sequence length="646" mass="74031">MNNTQRNNRNQVFEPDKSTSKSDATSSDKSDEISRLLELNALDINNTNSDNYEMVISDDDESKESREQSIPNVFETDSTESSDNNSKENRTENIENQEILENDIDEERKLNDISSIQIPQKTDFNIKDQKIENNNLKINLKSFPDDNLKGYEAKDKFYWQRDFQTKVFENNSTGSADSNSKELENHFRDKKIYNNAVNYLNNNEIVQPSKLNMFETTAPNDNFNDTKNKNNSGNQKIAEKDVVNSNNITKTLPIPKRPSPTVDKFPTPGTMDVVKNSKFYRTNILYIESSPKISFENFFEEPFFSKNEKDPVSNPFSKTIEMNEQQINDGEISTGTNVKSFKKPNLNSNFWDFLTNKSSKKLEQRIGQNLTKNESFLDDNSKKYKTKNEIYVEKQQLLENNTVVLITREDAVLLKEIENHEDQKILENSVIIGKNSNNNANVASIRNNKIGDDVTNYLNDNETIQSSKLTMFETTAPKDKLNNTKDETNSRNQKIAEKDVVNSDNITNFPIVSNYNLKINQQTPPPIPKRPLSTVGKIPIPGTTDVVKIQSSIKPIDFENSNSDLNLTISPKKSFEHLFKTPFYPNNENDPVSKHFPETIKTNKQINVNESHSLQEKTAENSNSDSNFDLKGFISLPDRRFAKRSF</sequence>
<feature type="compositionally biased region" description="Polar residues" evidence="1">
    <location>
        <begin position="1"/>
        <end position="11"/>
    </location>
</feature>
<feature type="compositionally biased region" description="Polar residues" evidence="1">
    <location>
        <begin position="68"/>
        <end position="84"/>
    </location>
</feature>
<keyword evidence="3" id="KW-1185">Reference proteome</keyword>
<dbReference type="Proteomes" id="UP000789342">
    <property type="component" value="Unassembled WGS sequence"/>
</dbReference>
<feature type="region of interest" description="Disordered" evidence="1">
    <location>
        <begin position="57"/>
        <end position="99"/>
    </location>
</feature>
<name>A0A9N8W4V0_9GLOM</name>
<reference evidence="2" key="1">
    <citation type="submission" date="2021-06" db="EMBL/GenBank/DDBJ databases">
        <authorList>
            <person name="Kallberg Y."/>
            <person name="Tangrot J."/>
            <person name="Rosling A."/>
        </authorList>
    </citation>
    <scope>NUCLEOTIDE SEQUENCE</scope>
    <source>
        <strain evidence="2">CL551</strain>
    </source>
</reference>
<dbReference type="EMBL" id="CAJVPV010000873">
    <property type="protein sequence ID" value="CAG8477247.1"/>
    <property type="molecule type" value="Genomic_DNA"/>
</dbReference>
<organism evidence="2 3">
    <name type="scientific">Acaulospora morrowiae</name>
    <dbReference type="NCBI Taxonomy" id="94023"/>
    <lineage>
        <taxon>Eukaryota</taxon>
        <taxon>Fungi</taxon>
        <taxon>Fungi incertae sedis</taxon>
        <taxon>Mucoromycota</taxon>
        <taxon>Glomeromycotina</taxon>
        <taxon>Glomeromycetes</taxon>
        <taxon>Diversisporales</taxon>
        <taxon>Acaulosporaceae</taxon>
        <taxon>Acaulospora</taxon>
    </lineage>
</organism>
<evidence type="ECO:0000313" key="2">
    <source>
        <dbReference type="EMBL" id="CAG8477247.1"/>
    </source>
</evidence>
<dbReference type="AlphaFoldDB" id="A0A9N8W4V0"/>
<feature type="region of interest" description="Disordered" evidence="1">
    <location>
        <begin position="1"/>
        <end position="32"/>
    </location>
</feature>
<comment type="caution">
    <text evidence="2">The sequence shown here is derived from an EMBL/GenBank/DDBJ whole genome shotgun (WGS) entry which is preliminary data.</text>
</comment>
<feature type="compositionally biased region" description="Basic and acidic residues" evidence="1">
    <location>
        <begin position="14"/>
        <end position="32"/>
    </location>
</feature>
<protein>
    <submittedName>
        <fullName evidence="2">3143_t:CDS:1</fullName>
    </submittedName>
</protein>
<evidence type="ECO:0000256" key="1">
    <source>
        <dbReference type="SAM" id="MobiDB-lite"/>
    </source>
</evidence>